<dbReference type="RefSeq" id="WP_262568340.1">
    <property type="nucleotide sequence ID" value="NZ_JAPFCC010000001.1"/>
</dbReference>
<evidence type="ECO:0008006" key="3">
    <source>
        <dbReference type="Google" id="ProtNLM"/>
    </source>
</evidence>
<evidence type="ECO:0000313" key="1">
    <source>
        <dbReference type="EMBL" id="MCW7553517.1"/>
    </source>
</evidence>
<protein>
    <recommendedName>
        <fullName evidence="3">DUF11 domain-containing protein</fullName>
    </recommendedName>
</protein>
<gene>
    <name evidence="1" type="ORF">NX722_12960</name>
</gene>
<reference evidence="1 2" key="1">
    <citation type="submission" date="2022-10" db="EMBL/GenBank/DDBJ databases">
        <title>High-quality genome sequences of two octocoral-associated bacteria, Endozoicomonas euniceicola EF212 and Endozoicomonas gorgoniicola PS125.</title>
        <authorList>
            <person name="Chiou Y.-J."/>
            <person name="Chen Y.-H."/>
        </authorList>
    </citation>
    <scope>NUCLEOTIDE SEQUENCE [LARGE SCALE GENOMIC DNA]</scope>
    <source>
        <strain evidence="1 2">PS125</strain>
    </source>
</reference>
<sequence>MTMQSSLFNSAVLTVVALLSIGNVQAEELLDSRMEAFLVENHEGRESLHAASVAEPGNILEYQLTYTSRATKPLAMQYISVPVSPNTVYLKGSASVSATSEFQVSLDGGKTWSSEPVKQQIKDKEGKLQEVVVPESEYTNLRWHEKSDIAPGAVKQYHYRVKVL</sequence>
<proteinExistence type="predicted"/>
<organism evidence="1 2">
    <name type="scientific">Endozoicomonas gorgoniicola</name>
    <dbReference type="NCBI Taxonomy" id="1234144"/>
    <lineage>
        <taxon>Bacteria</taxon>
        <taxon>Pseudomonadati</taxon>
        <taxon>Pseudomonadota</taxon>
        <taxon>Gammaproteobacteria</taxon>
        <taxon>Oceanospirillales</taxon>
        <taxon>Endozoicomonadaceae</taxon>
        <taxon>Endozoicomonas</taxon>
    </lineage>
</organism>
<evidence type="ECO:0000313" key="2">
    <source>
        <dbReference type="Proteomes" id="UP001209854"/>
    </source>
</evidence>
<keyword evidence="2" id="KW-1185">Reference proteome</keyword>
<accession>A0ABT3MVV9</accession>
<name>A0ABT3MVV9_9GAMM</name>
<dbReference type="Proteomes" id="UP001209854">
    <property type="component" value="Unassembled WGS sequence"/>
</dbReference>
<comment type="caution">
    <text evidence="1">The sequence shown here is derived from an EMBL/GenBank/DDBJ whole genome shotgun (WGS) entry which is preliminary data.</text>
</comment>
<dbReference type="EMBL" id="JAPFCC010000001">
    <property type="protein sequence ID" value="MCW7553517.1"/>
    <property type="molecule type" value="Genomic_DNA"/>
</dbReference>